<evidence type="ECO:0000313" key="2">
    <source>
        <dbReference type="Proteomes" id="UP000184432"/>
    </source>
</evidence>
<name>A0A1M6JJW5_9FLAO</name>
<gene>
    <name evidence="1" type="ORF">SAMN04488508_109105</name>
</gene>
<sequence length="52" mass="5573">MKTQKQNKMALKKLTIASINTQNLHLIKGGSSVPTDAVPTVKHPGGPCVQVY</sequence>
<evidence type="ECO:0008006" key="3">
    <source>
        <dbReference type="Google" id="ProtNLM"/>
    </source>
</evidence>
<keyword evidence="2" id="KW-1185">Reference proteome</keyword>
<dbReference type="RefSeq" id="WP_170864637.1">
    <property type="nucleotide sequence ID" value="NZ_FQYP01000009.1"/>
</dbReference>
<dbReference type="STRING" id="570521.SAMN04488508_109105"/>
<dbReference type="Proteomes" id="UP000184432">
    <property type="component" value="Unassembled WGS sequence"/>
</dbReference>
<dbReference type="AlphaFoldDB" id="A0A1M6JJW5"/>
<evidence type="ECO:0000313" key="1">
    <source>
        <dbReference type="EMBL" id="SHJ46963.1"/>
    </source>
</evidence>
<organism evidence="1 2">
    <name type="scientific">Aquimarina spongiae</name>
    <dbReference type="NCBI Taxonomy" id="570521"/>
    <lineage>
        <taxon>Bacteria</taxon>
        <taxon>Pseudomonadati</taxon>
        <taxon>Bacteroidota</taxon>
        <taxon>Flavobacteriia</taxon>
        <taxon>Flavobacteriales</taxon>
        <taxon>Flavobacteriaceae</taxon>
        <taxon>Aquimarina</taxon>
    </lineage>
</organism>
<proteinExistence type="predicted"/>
<accession>A0A1M6JJW5</accession>
<dbReference type="EMBL" id="FQYP01000009">
    <property type="protein sequence ID" value="SHJ46963.1"/>
    <property type="molecule type" value="Genomic_DNA"/>
</dbReference>
<reference evidence="2" key="1">
    <citation type="submission" date="2016-11" db="EMBL/GenBank/DDBJ databases">
        <authorList>
            <person name="Varghese N."/>
            <person name="Submissions S."/>
        </authorList>
    </citation>
    <scope>NUCLEOTIDE SEQUENCE [LARGE SCALE GENOMIC DNA]</scope>
    <source>
        <strain evidence="2">DSM 22623</strain>
    </source>
</reference>
<protein>
    <recommendedName>
        <fullName evidence="3">Natural product</fullName>
    </recommendedName>
</protein>